<sequence length="213" mass="24521">MNPRPDFYRKYSSFEILDLNLDHIHTKLQDSFFAPDIKAERQGNFTYAILAEHKTRGFVFVYLNIYDSPKIMLEWCRLRGCSLASVDFYHQLRHVFGLTGRGLRPAPSLPVPIAPALSLPVSSNPAYQHFYQKLRDDPRYLPDTLKALCQHPEQSTLDLPALVDRTLTTSTDLIAHIWAVRLARRINYSVDHTIQLDVGDIFVILANRFLHEG</sequence>
<accession>A0A6C0BMD2</accession>
<organism evidence="1">
    <name type="scientific">viral metagenome</name>
    <dbReference type="NCBI Taxonomy" id="1070528"/>
    <lineage>
        <taxon>unclassified sequences</taxon>
        <taxon>metagenomes</taxon>
        <taxon>organismal metagenomes</taxon>
    </lineage>
</organism>
<proteinExistence type="predicted"/>
<evidence type="ECO:0000313" key="1">
    <source>
        <dbReference type="EMBL" id="QHS93557.1"/>
    </source>
</evidence>
<dbReference type="AlphaFoldDB" id="A0A6C0BMD2"/>
<reference evidence="1" key="1">
    <citation type="journal article" date="2020" name="Nature">
        <title>Giant virus diversity and host interactions through global metagenomics.</title>
        <authorList>
            <person name="Schulz F."/>
            <person name="Roux S."/>
            <person name="Paez-Espino D."/>
            <person name="Jungbluth S."/>
            <person name="Walsh D.A."/>
            <person name="Denef V.J."/>
            <person name="McMahon K.D."/>
            <person name="Konstantinidis K.T."/>
            <person name="Eloe-Fadrosh E.A."/>
            <person name="Kyrpides N.C."/>
            <person name="Woyke T."/>
        </authorList>
    </citation>
    <scope>NUCLEOTIDE SEQUENCE</scope>
    <source>
        <strain evidence="1">GVMAG-M-3300018080-19</strain>
    </source>
</reference>
<name>A0A6C0BMD2_9ZZZZ</name>
<dbReference type="EMBL" id="MN739207">
    <property type="protein sequence ID" value="QHS93557.1"/>
    <property type="molecule type" value="Genomic_DNA"/>
</dbReference>
<protein>
    <submittedName>
        <fullName evidence="1">Uncharacterized protein</fullName>
    </submittedName>
</protein>